<dbReference type="OrthoDB" id="2803957at2759"/>
<feature type="compositionally biased region" description="Basic and acidic residues" evidence="1">
    <location>
        <begin position="426"/>
        <end position="455"/>
    </location>
</feature>
<name>A0A1C7MN27_GRIFR</name>
<dbReference type="STRING" id="5627.A0A1C7MN27"/>
<dbReference type="InterPro" id="IPR046521">
    <property type="entry name" value="DUF6698"/>
</dbReference>
<dbReference type="AlphaFoldDB" id="A0A1C7MN27"/>
<evidence type="ECO:0000313" key="2">
    <source>
        <dbReference type="EMBL" id="OBZ78057.1"/>
    </source>
</evidence>
<feature type="region of interest" description="Disordered" evidence="1">
    <location>
        <begin position="389"/>
        <end position="511"/>
    </location>
</feature>
<organism evidence="2 3">
    <name type="scientific">Grifola frondosa</name>
    <name type="common">Maitake</name>
    <name type="synonym">Polyporus frondosus</name>
    <dbReference type="NCBI Taxonomy" id="5627"/>
    <lineage>
        <taxon>Eukaryota</taxon>
        <taxon>Fungi</taxon>
        <taxon>Dikarya</taxon>
        <taxon>Basidiomycota</taxon>
        <taxon>Agaricomycotina</taxon>
        <taxon>Agaricomycetes</taxon>
        <taxon>Polyporales</taxon>
        <taxon>Grifolaceae</taxon>
        <taxon>Grifola</taxon>
    </lineage>
</organism>
<accession>A0A1C7MN27</accession>
<proteinExistence type="predicted"/>
<feature type="compositionally biased region" description="Acidic residues" evidence="1">
    <location>
        <begin position="478"/>
        <end position="511"/>
    </location>
</feature>
<keyword evidence="3" id="KW-1185">Reference proteome</keyword>
<evidence type="ECO:0000256" key="1">
    <source>
        <dbReference type="SAM" id="MobiDB-lite"/>
    </source>
</evidence>
<feature type="compositionally biased region" description="Basic and acidic residues" evidence="1">
    <location>
        <begin position="409"/>
        <end position="419"/>
    </location>
</feature>
<feature type="compositionally biased region" description="Basic and acidic residues" evidence="1">
    <location>
        <begin position="389"/>
        <end position="399"/>
    </location>
</feature>
<sequence>MHVNEPRSSCTPSTSRLRRRPQRYADYEEFSGDEQPFVPDDKNPKFDDFYRQVMLELRVAKGRNWSIKEDCSPGAKFKEASHFLLRQHGNFLNVAEMVSAGVALHGEEYPTLVAREMYSLRNMGELMEQVPFMPALLPDLSGSSYGVVLLGHFLDAHARSARSDDVGALRYDTMSYIEEVKLPNGMHIHYRAGRDKTSRGFKDLATARLLTPRRMRHEFDADPELFCRRVREGTTKFGALDYPSYMYPEEVYDEDRMDASLCRGTFLVRCFRHIFTGKHTAWTSPQYGSKGGRKPVAELNKMDSVMPENIAYVAVLTRFILNAQDTWQADDNKFIGEEYFNAILHLFINEEWRMSTLKWWNEEVFGTTGEDEDNGEEQVTSLALIMAQRAERNASKPREDQEDAPVQLADEREPKDHPEASVSDGEFGHVRSKRFADESKADRENIEDGKTRDGDANWNVLADADEEEDFMGPRWQDSDEEEEEDHDYPDEDRDDMSEDEDDETCDWPEWF</sequence>
<reference evidence="2 3" key="1">
    <citation type="submission" date="2016-03" db="EMBL/GenBank/DDBJ databases">
        <title>Whole genome sequencing of Grifola frondosa 9006-11.</title>
        <authorList>
            <person name="Min B."/>
            <person name="Park H."/>
            <person name="Kim J.-G."/>
            <person name="Cho H."/>
            <person name="Oh Y.-L."/>
            <person name="Kong W.-S."/>
            <person name="Choi I.-G."/>
        </authorList>
    </citation>
    <scope>NUCLEOTIDE SEQUENCE [LARGE SCALE GENOMIC DNA]</scope>
    <source>
        <strain evidence="2 3">9006-11</strain>
    </source>
</reference>
<dbReference type="OMA" id="HCERENT"/>
<feature type="region of interest" description="Disordered" evidence="1">
    <location>
        <begin position="1"/>
        <end position="43"/>
    </location>
</feature>
<feature type="compositionally biased region" description="Polar residues" evidence="1">
    <location>
        <begin position="1"/>
        <end position="15"/>
    </location>
</feature>
<gene>
    <name evidence="2" type="ORF">A0H81_02326</name>
</gene>
<dbReference type="EMBL" id="LUGG01000002">
    <property type="protein sequence ID" value="OBZ78057.1"/>
    <property type="molecule type" value="Genomic_DNA"/>
</dbReference>
<protein>
    <submittedName>
        <fullName evidence="2">Uncharacterized protein</fullName>
    </submittedName>
</protein>
<comment type="caution">
    <text evidence="2">The sequence shown here is derived from an EMBL/GenBank/DDBJ whole genome shotgun (WGS) entry which is preliminary data.</text>
</comment>
<evidence type="ECO:0000313" key="3">
    <source>
        <dbReference type="Proteomes" id="UP000092993"/>
    </source>
</evidence>
<dbReference type="Pfam" id="PF20414">
    <property type="entry name" value="DUF6698"/>
    <property type="match status" value="1"/>
</dbReference>
<dbReference type="Proteomes" id="UP000092993">
    <property type="component" value="Unassembled WGS sequence"/>
</dbReference>